<dbReference type="SUPFAM" id="SSF51556">
    <property type="entry name" value="Metallo-dependent hydrolases"/>
    <property type="match status" value="1"/>
</dbReference>
<dbReference type="GO" id="GO:0016787">
    <property type="term" value="F:hydrolase activity"/>
    <property type="evidence" value="ECO:0007669"/>
    <property type="project" value="UniProtKB-KW"/>
</dbReference>
<gene>
    <name evidence="3" type="ORF">DWX31_21225</name>
</gene>
<evidence type="ECO:0000256" key="1">
    <source>
        <dbReference type="ARBA" id="ARBA00023239"/>
    </source>
</evidence>
<dbReference type="Proteomes" id="UP000261023">
    <property type="component" value="Unassembled WGS sequence"/>
</dbReference>
<dbReference type="Gene3D" id="3.20.20.140">
    <property type="entry name" value="Metal-dependent hydrolases"/>
    <property type="match status" value="1"/>
</dbReference>
<dbReference type="GO" id="GO:0016831">
    <property type="term" value="F:carboxy-lyase activity"/>
    <property type="evidence" value="ECO:0007669"/>
    <property type="project" value="InterPro"/>
</dbReference>
<dbReference type="InterPro" id="IPR032466">
    <property type="entry name" value="Metal_Hydrolase"/>
</dbReference>
<dbReference type="PANTHER" id="PTHR21240:SF30">
    <property type="entry name" value="AMIDOHYDROLASE-RELATED DOMAIN-CONTAINING PROTEIN-RELATED"/>
    <property type="match status" value="1"/>
</dbReference>
<keyword evidence="3" id="KW-0378">Hydrolase</keyword>
<sequence>MKLIATEEHYMSKAVNEQYMKVMTKLVSPAIRARLEGLQHFLESNREISDLGELRLAAMDKQGVDIQVISYGNNSPMDLPPESAVLLCRQANDELAAAIQKHPTRFAGFAVLPVGNPQAAAEELTRAVKELGFVGASLNGVYRGRFFDEPEYFPIFEKAAQLNVPVYFHPGFPDEKVSDYYYRGENISADVSAVFSAYGYGWHVDAGIHMIRMLLSGIFERLPDLKVITGHWGELVPYYFNRLDDYFFKSITGFDRKFSDIYKEHVYITPSGIMSRSTAMLAIEEMGADHVLWSCDFPYVRREDGKDFLMELDLSEDAREKIAYKNAETLLFKNAPGGN</sequence>
<dbReference type="PANTHER" id="PTHR21240">
    <property type="entry name" value="2-AMINO-3-CARBOXYLMUCONATE-6-SEMIALDEHYDE DECARBOXYLASE"/>
    <property type="match status" value="1"/>
</dbReference>
<keyword evidence="1" id="KW-0456">Lyase</keyword>
<dbReference type="InterPro" id="IPR032465">
    <property type="entry name" value="ACMSD"/>
</dbReference>
<feature type="domain" description="Amidohydrolase-related" evidence="2">
    <location>
        <begin position="79"/>
        <end position="331"/>
    </location>
</feature>
<evidence type="ECO:0000259" key="2">
    <source>
        <dbReference type="Pfam" id="PF04909"/>
    </source>
</evidence>
<dbReference type="RefSeq" id="WP_025530753.1">
    <property type="nucleotide sequence ID" value="NZ_QTJW01000015.1"/>
</dbReference>
<protein>
    <submittedName>
        <fullName evidence="3">Amidohydrolase</fullName>
    </submittedName>
</protein>
<dbReference type="InterPro" id="IPR006680">
    <property type="entry name" value="Amidohydro-rel"/>
</dbReference>
<accession>A0A3E3DH83</accession>
<dbReference type="EMBL" id="QTJW01000015">
    <property type="protein sequence ID" value="RGD68651.1"/>
    <property type="molecule type" value="Genomic_DNA"/>
</dbReference>
<dbReference type="OrthoDB" id="9777673at2"/>
<organism evidence="3 4">
    <name type="scientific">Hungatella hathewayi</name>
    <dbReference type="NCBI Taxonomy" id="154046"/>
    <lineage>
        <taxon>Bacteria</taxon>
        <taxon>Bacillati</taxon>
        <taxon>Bacillota</taxon>
        <taxon>Clostridia</taxon>
        <taxon>Lachnospirales</taxon>
        <taxon>Lachnospiraceae</taxon>
        <taxon>Hungatella</taxon>
    </lineage>
</organism>
<dbReference type="Pfam" id="PF04909">
    <property type="entry name" value="Amidohydro_2"/>
    <property type="match status" value="1"/>
</dbReference>
<comment type="caution">
    <text evidence="3">The sequence shown here is derived from an EMBL/GenBank/DDBJ whole genome shotgun (WGS) entry which is preliminary data.</text>
</comment>
<evidence type="ECO:0000313" key="4">
    <source>
        <dbReference type="Proteomes" id="UP000261023"/>
    </source>
</evidence>
<dbReference type="GO" id="GO:0005829">
    <property type="term" value="C:cytosol"/>
    <property type="evidence" value="ECO:0007669"/>
    <property type="project" value="TreeGrafter"/>
</dbReference>
<reference evidence="3 4" key="1">
    <citation type="submission" date="2018-08" db="EMBL/GenBank/DDBJ databases">
        <title>A genome reference for cultivated species of the human gut microbiota.</title>
        <authorList>
            <person name="Zou Y."/>
            <person name="Xue W."/>
            <person name="Luo G."/>
        </authorList>
    </citation>
    <scope>NUCLEOTIDE SEQUENCE [LARGE SCALE GENOMIC DNA]</scope>
    <source>
        <strain evidence="3 4">AF19-13AC</strain>
    </source>
</reference>
<evidence type="ECO:0000313" key="3">
    <source>
        <dbReference type="EMBL" id="RGD68651.1"/>
    </source>
</evidence>
<dbReference type="AlphaFoldDB" id="A0A3E3DH83"/>
<name>A0A3E3DH83_9FIRM</name>
<dbReference type="GO" id="GO:0019748">
    <property type="term" value="P:secondary metabolic process"/>
    <property type="evidence" value="ECO:0007669"/>
    <property type="project" value="TreeGrafter"/>
</dbReference>
<proteinExistence type="predicted"/>